<keyword evidence="3" id="KW-1185">Reference proteome</keyword>
<feature type="region of interest" description="Disordered" evidence="1">
    <location>
        <begin position="53"/>
        <end position="85"/>
    </location>
</feature>
<dbReference type="AlphaFoldDB" id="A0A2I0KDZ0"/>
<comment type="caution">
    <text evidence="2">The sequence shown here is derived from an EMBL/GenBank/DDBJ whole genome shotgun (WGS) entry which is preliminary data.</text>
</comment>
<feature type="region of interest" description="Disordered" evidence="1">
    <location>
        <begin position="1"/>
        <end position="40"/>
    </location>
</feature>
<sequence length="105" mass="11532">MAILKIEGGGRGRQSATPNPPPRAPASTEDAGYPDPSTEGVGILCRCQRPQWKGQGRQLAASTPNRPRTLEDASTHRGRQRHQWRVRGSRLVAPTPSFFDFSLLN</sequence>
<dbReference type="EMBL" id="PGOL01000675">
    <property type="protein sequence ID" value="PKI66393.1"/>
    <property type="molecule type" value="Genomic_DNA"/>
</dbReference>
<reference evidence="2 3" key="1">
    <citation type="submission" date="2017-11" db="EMBL/GenBank/DDBJ databases">
        <title>De-novo sequencing of pomegranate (Punica granatum L.) genome.</title>
        <authorList>
            <person name="Akparov Z."/>
            <person name="Amiraslanov A."/>
            <person name="Hajiyeva S."/>
            <person name="Abbasov M."/>
            <person name="Kaur K."/>
            <person name="Hamwieh A."/>
            <person name="Solovyev V."/>
            <person name="Salamov A."/>
            <person name="Braich B."/>
            <person name="Kosarev P."/>
            <person name="Mahmoud A."/>
            <person name="Hajiyev E."/>
            <person name="Babayeva S."/>
            <person name="Izzatullayeva V."/>
            <person name="Mammadov A."/>
            <person name="Mammadov A."/>
            <person name="Sharifova S."/>
            <person name="Ojaghi J."/>
            <person name="Eynullazada K."/>
            <person name="Bayramov B."/>
            <person name="Abdulazimova A."/>
            <person name="Shahmuradov I."/>
        </authorList>
    </citation>
    <scope>NUCLEOTIDE SEQUENCE [LARGE SCALE GENOMIC DNA]</scope>
    <source>
        <strain evidence="3">cv. AG2017</strain>
        <tissue evidence="2">Leaf</tissue>
    </source>
</reference>
<name>A0A2I0KDZ0_PUNGR</name>
<accession>A0A2I0KDZ0</accession>
<dbReference type="Proteomes" id="UP000233551">
    <property type="component" value="Unassembled WGS sequence"/>
</dbReference>
<organism evidence="2 3">
    <name type="scientific">Punica granatum</name>
    <name type="common">Pomegranate</name>
    <dbReference type="NCBI Taxonomy" id="22663"/>
    <lineage>
        <taxon>Eukaryota</taxon>
        <taxon>Viridiplantae</taxon>
        <taxon>Streptophyta</taxon>
        <taxon>Embryophyta</taxon>
        <taxon>Tracheophyta</taxon>
        <taxon>Spermatophyta</taxon>
        <taxon>Magnoliopsida</taxon>
        <taxon>eudicotyledons</taxon>
        <taxon>Gunneridae</taxon>
        <taxon>Pentapetalae</taxon>
        <taxon>rosids</taxon>
        <taxon>malvids</taxon>
        <taxon>Myrtales</taxon>
        <taxon>Lythraceae</taxon>
        <taxon>Punica</taxon>
    </lineage>
</organism>
<evidence type="ECO:0000256" key="1">
    <source>
        <dbReference type="SAM" id="MobiDB-lite"/>
    </source>
</evidence>
<gene>
    <name evidence="2" type="ORF">CRG98_013195</name>
</gene>
<protein>
    <submittedName>
        <fullName evidence="2">Uncharacterized protein</fullName>
    </submittedName>
</protein>
<feature type="compositionally biased region" description="Basic residues" evidence="1">
    <location>
        <begin position="76"/>
        <end position="85"/>
    </location>
</feature>
<evidence type="ECO:0000313" key="3">
    <source>
        <dbReference type="Proteomes" id="UP000233551"/>
    </source>
</evidence>
<evidence type="ECO:0000313" key="2">
    <source>
        <dbReference type="EMBL" id="PKI66393.1"/>
    </source>
</evidence>
<proteinExistence type="predicted"/>